<comment type="caution">
    <text evidence="1">The sequence shown here is derived from an EMBL/GenBank/DDBJ whole genome shotgun (WGS) entry which is preliminary data.</text>
</comment>
<dbReference type="Proteomes" id="UP000625976">
    <property type="component" value="Unassembled WGS sequence"/>
</dbReference>
<dbReference type="RefSeq" id="WP_188464383.1">
    <property type="nucleotide sequence ID" value="NZ_BMFQ01000002.1"/>
</dbReference>
<dbReference type="Gene3D" id="3.30.420.40">
    <property type="match status" value="2"/>
</dbReference>
<protein>
    <recommendedName>
        <fullName evidence="3">N-acetylglucosamine kinase</fullName>
    </recommendedName>
</protein>
<proteinExistence type="predicted"/>
<gene>
    <name evidence="1" type="ORF">GCM10010976_20100</name>
</gene>
<dbReference type="EMBL" id="BMFQ01000002">
    <property type="protein sequence ID" value="GGG48728.1"/>
    <property type="molecule type" value="Genomic_DNA"/>
</dbReference>
<dbReference type="SUPFAM" id="SSF53067">
    <property type="entry name" value="Actin-like ATPase domain"/>
    <property type="match status" value="2"/>
</dbReference>
<keyword evidence="2" id="KW-1185">Reference proteome</keyword>
<dbReference type="AlphaFoldDB" id="A0A917GJQ5"/>
<dbReference type="Gene3D" id="1.10.720.160">
    <property type="match status" value="1"/>
</dbReference>
<accession>A0A917GJQ5</accession>
<organism evidence="1 2">
    <name type="scientific">Bizionia arctica</name>
    <dbReference type="NCBI Taxonomy" id="1495645"/>
    <lineage>
        <taxon>Bacteria</taxon>
        <taxon>Pseudomonadati</taxon>
        <taxon>Bacteroidota</taxon>
        <taxon>Flavobacteriia</taxon>
        <taxon>Flavobacteriales</taxon>
        <taxon>Flavobacteriaceae</taxon>
        <taxon>Bizionia</taxon>
    </lineage>
</organism>
<reference evidence="1" key="2">
    <citation type="submission" date="2020-09" db="EMBL/GenBank/DDBJ databases">
        <authorList>
            <person name="Sun Q."/>
            <person name="Zhou Y."/>
        </authorList>
    </citation>
    <scope>NUCLEOTIDE SEQUENCE</scope>
    <source>
        <strain evidence="1">CGMCC 1.12751</strain>
    </source>
</reference>
<name>A0A917GJQ5_9FLAO</name>
<sequence length="290" mass="32876">MILIVDSGSTKCDWISVDSYGNQLLDKIKTKGLNPAILNEEDLLSIIKSSSDLVDNQAEVSHVFFYGAGCGTEKPRLLLKQVLEKIFQNALVEVKEDTLAAVRATISNENEAAVVCILGTGSNCSYFDGENLHQRVSSLGYTLMDDASGNYYGKQLIRDYYFNHMPEDLKIAFQETYDLSGDTIKHHLYKQPNPNAYLASFAEFIFAHKDSEYIKNLILKGLREFSKNMIMQFSEEIKKVPVHFAGSIAYFSKEEIYEVADEFHFKVGNIVRRPIDGIVKYHIKQLASWK</sequence>
<evidence type="ECO:0000313" key="1">
    <source>
        <dbReference type="EMBL" id="GGG48728.1"/>
    </source>
</evidence>
<dbReference type="InterPro" id="IPR043129">
    <property type="entry name" value="ATPase_NBD"/>
</dbReference>
<evidence type="ECO:0000313" key="2">
    <source>
        <dbReference type="Proteomes" id="UP000625976"/>
    </source>
</evidence>
<evidence type="ECO:0008006" key="3">
    <source>
        <dbReference type="Google" id="ProtNLM"/>
    </source>
</evidence>
<dbReference type="CDD" id="cd24079">
    <property type="entry name" value="ASKHA_NBD_PG1100-like"/>
    <property type="match status" value="1"/>
</dbReference>
<reference evidence="1" key="1">
    <citation type="journal article" date="2014" name="Int. J. Syst. Evol. Microbiol.">
        <title>Complete genome sequence of Corynebacterium casei LMG S-19264T (=DSM 44701T), isolated from a smear-ripened cheese.</title>
        <authorList>
            <consortium name="US DOE Joint Genome Institute (JGI-PGF)"/>
            <person name="Walter F."/>
            <person name="Albersmeier A."/>
            <person name="Kalinowski J."/>
            <person name="Ruckert C."/>
        </authorList>
    </citation>
    <scope>NUCLEOTIDE SEQUENCE</scope>
    <source>
        <strain evidence="1">CGMCC 1.12751</strain>
    </source>
</reference>